<dbReference type="Proteomes" id="UP001205311">
    <property type="component" value="Unassembled WGS sequence"/>
</dbReference>
<proteinExistence type="predicted"/>
<reference evidence="1 2" key="1">
    <citation type="submission" date="2022-06" db="EMBL/GenBank/DDBJ databases">
        <title>Genomic Encyclopedia of Archaeal and Bacterial Type Strains, Phase II (KMG-II): from individual species to whole genera.</title>
        <authorList>
            <person name="Goeker M."/>
        </authorList>
    </citation>
    <scope>NUCLEOTIDE SEQUENCE [LARGE SCALE GENOMIC DNA]</scope>
    <source>
        <strain evidence="1 2">DSM 40477</strain>
    </source>
</reference>
<organism evidence="1 2">
    <name type="scientific">Streptoalloteichus tenebrarius (strain ATCC 17920 / DSM 40477 / JCM 4838 / CBS 697.72 / NBRC 16177 / NCIMB 11028 / NRRL B-12390 / A12253. 1 / ISP 5477)</name>
    <name type="common">Streptomyces tenebrarius</name>
    <dbReference type="NCBI Taxonomy" id="1933"/>
    <lineage>
        <taxon>Bacteria</taxon>
        <taxon>Bacillati</taxon>
        <taxon>Actinomycetota</taxon>
        <taxon>Actinomycetes</taxon>
        <taxon>Pseudonocardiales</taxon>
        <taxon>Pseudonocardiaceae</taxon>
        <taxon>Streptoalloteichus</taxon>
    </lineage>
</organism>
<dbReference type="EMBL" id="JAMTCP010000001">
    <property type="protein sequence ID" value="MCP2256609.1"/>
    <property type="molecule type" value="Genomic_DNA"/>
</dbReference>
<protein>
    <submittedName>
        <fullName evidence="1">Uncharacterized protein</fullName>
    </submittedName>
</protein>
<keyword evidence="2" id="KW-1185">Reference proteome</keyword>
<name>A0ABT1HM68_STRSD</name>
<evidence type="ECO:0000313" key="2">
    <source>
        <dbReference type="Proteomes" id="UP001205311"/>
    </source>
</evidence>
<gene>
    <name evidence="1" type="ORF">LX15_000292</name>
</gene>
<evidence type="ECO:0000313" key="1">
    <source>
        <dbReference type="EMBL" id="MCP2256609.1"/>
    </source>
</evidence>
<accession>A0ABT1HM68</accession>
<sequence length="46" mass="4910">MTEGDTPAVNAVNTVPTRTRLDLVPSARQTREMAVARSSSHAGTTR</sequence>
<comment type="caution">
    <text evidence="1">The sequence shown here is derived from an EMBL/GenBank/DDBJ whole genome shotgun (WGS) entry which is preliminary data.</text>
</comment>